<keyword evidence="7 10" id="KW-0472">Membrane</keyword>
<dbReference type="EMBL" id="JASATX010000001">
    <property type="protein sequence ID" value="MDI2097903.1"/>
    <property type="molecule type" value="Genomic_DNA"/>
</dbReference>
<keyword evidence="3 10" id="KW-0812">Transmembrane</keyword>
<keyword evidence="6" id="KW-0560">Oxidoreductase</keyword>
<evidence type="ECO:0000259" key="11">
    <source>
        <dbReference type="SMART" id="SM00756"/>
    </source>
</evidence>
<dbReference type="Gene3D" id="1.20.1440.130">
    <property type="entry name" value="VKOR domain"/>
    <property type="match status" value="1"/>
</dbReference>
<comment type="caution">
    <text evidence="12">The sequence shown here is derived from an EMBL/GenBank/DDBJ whole genome shotgun (WGS) entry which is preliminary data.</text>
</comment>
<keyword evidence="9" id="KW-0676">Redox-active center</keyword>
<keyword evidence="8" id="KW-1015">Disulfide bond</keyword>
<feature type="domain" description="Vitamin K epoxide reductase" evidence="11">
    <location>
        <begin position="16"/>
        <end position="159"/>
    </location>
</feature>
<dbReference type="CDD" id="cd12922">
    <property type="entry name" value="VKOR_5"/>
    <property type="match status" value="1"/>
</dbReference>
<keyword evidence="13" id="KW-1185">Reference proteome</keyword>
<evidence type="ECO:0000256" key="1">
    <source>
        <dbReference type="ARBA" id="ARBA00004141"/>
    </source>
</evidence>
<evidence type="ECO:0000313" key="13">
    <source>
        <dbReference type="Proteomes" id="UP001321506"/>
    </source>
</evidence>
<gene>
    <name evidence="12" type="ORF">QF206_02830</name>
</gene>
<feature type="transmembrane region" description="Helical" evidence="10">
    <location>
        <begin position="132"/>
        <end position="161"/>
    </location>
</feature>
<dbReference type="Pfam" id="PF07884">
    <property type="entry name" value="VKOR"/>
    <property type="match status" value="1"/>
</dbReference>
<comment type="subcellular location">
    <subcellularLocation>
        <location evidence="1">Membrane</location>
        <topology evidence="1">Multi-pass membrane protein</topology>
    </subcellularLocation>
</comment>
<evidence type="ECO:0000256" key="3">
    <source>
        <dbReference type="ARBA" id="ARBA00022692"/>
    </source>
</evidence>
<organism evidence="12 13">
    <name type="scientific">Ruicaihuangia caeni</name>
    <dbReference type="NCBI Taxonomy" id="3042517"/>
    <lineage>
        <taxon>Bacteria</taxon>
        <taxon>Bacillati</taxon>
        <taxon>Actinomycetota</taxon>
        <taxon>Actinomycetes</taxon>
        <taxon>Micrococcales</taxon>
        <taxon>Microbacteriaceae</taxon>
        <taxon>Ruicaihuangia</taxon>
    </lineage>
</organism>
<dbReference type="GO" id="GO:0016020">
    <property type="term" value="C:membrane"/>
    <property type="evidence" value="ECO:0007669"/>
    <property type="project" value="UniProtKB-SubCell"/>
</dbReference>
<evidence type="ECO:0000256" key="4">
    <source>
        <dbReference type="ARBA" id="ARBA00022719"/>
    </source>
</evidence>
<feature type="transmembrane region" description="Helical" evidence="10">
    <location>
        <begin position="107"/>
        <end position="126"/>
    </location>
</feature>
<evidence type="ECO:0000256" key="6">
    <source>
        <dbReference type="ARBA" id="ARBA00023002"/>
    </source>
</evidence>
<accession>A0AAW6T6C1</accession>
<evidence type="ECO:0000313" key="12">
    <source>
        <dbReference type="EMBL" id="MDI2097903.1"/>
    </source>
</evidence>
<dbReference type="GO" id="GO:0048038">
    <property type="term" value="F:quinone binding"/>
    <property type="evidence" value="ECO:0007669"/>
    <property type="project" value="UniProtKB-KW"/>
</dbReference>
<name>A0AAW6T6C1_9MICO</name>
<feature type="transmembrane region" description="Helical" evidence="10">
    <location>
        <begin position="21"/>
        <end position="41"/>
    </location>
</feature>
<evidence type="ECO:0000256" key="2">
    <source>
        <dbReference type="ARBA" id="ARBA00006214"/>
    </source>
</evidence>
<evidence type="ECO:0000256" key="9">
    <source>
        <dbReference type="ARBA" id="ARBA00023284"/>
    </source>
</evidence>
<dbReference type="SMART" id="SM00756">
    <property type="entry name" value="VKc"/>
    <property type="match status" value="1"/>
</dbReference>
<dbReference type="GO" id="GO:0016491">
    <property type="term" value="F:oxidoreductase activity"/>
    <property type="evidence" value="ECO:0007669"/>
    <property type="project" value="UniProtKB-KW"/>
</dbReference>
<dbReference type="InterPro" id="IPR038354">
    <property type="entry name" value="VKOR_sf"/>
</dbReference>
<dbReference type="InterPro" id="IPR041714">
    <property type="entry name" value="VKOR_Actinobacteria"/>
</dbReference>
<keyword evidence="4" id="KW-0874">Quinone</keyword>
<dbReference type="AlphaFoldDB" id="A0AAW6T6C1"/>
<reference evidence="12 13" key="1">
    <citation type="submission" date="2023-04" db="EMBL/GenBank/DDBJ databases">
        <title>Klugiella caeni sp. nov. isolated from the sludge of biochemical tank.</title>
        <authorList>
            <person name="Geng K."/>
        </authorList>
    </citation>
    <scope>NUCLEOTIDE SEQUENCE [LARGE SCALE GENOMIC DNA]</scope>
    <source>
        <strain evidence="12 13">YN-L-19</strain>
    </source>
</reference>
<proteinExistence type="inferred from homology"/>
<evidence type="ECO:0000256" key="5">
    <source>
        <dbReference type="ARBA" id="ARBA00022989"/>
    </source>
</evidence>
<feature type="transmembrane region" description="Helical" evidence="10">
    <location>
        <begin position="82"/>
        <end position="100"/>
    </location>
</feature>
<protein>
    <submittedName>
        <fullName evidence="12">Vitamin K epoxide reductase family protein</fullName>
    </submittedName>
</protein>
<comment type="similarity">
    <text evidence="2">Belongs to the VKOR family.</text>
</comment>
<evidence type="ECO:0000256" key="10">
    <source>
        <dbReference type="SAM" id="Phobius"/>
    </source>
</evidence>
<dbReference type="InterPro" id="IPR012932">
    <property type="entry name" value="VKOR"/>
</dbReference>
<keyword evidence="5 10" id="KW-1133">Transmembrane helix</keyword>
<dbReference type="Proteomes" id="UP001321506">
    <property type="component" value="Unassembled WGS sequence"/>
</dbReference>
<dbReference type="RefSeq" id="WP_281487676.1">
    <property type="nucleotide sequence ID" value="NZ_CP159582.1"/>
</dbReference>
<sequence>MGPEAAASTRAQGGGAALTRLAIAWVVLGAVAFVASMILAIDRYRLLADPNTELGCDISPFVACGPVMESPAGALFGFPNPLLGVACFMIMITSGMALLAGARLRPWFWIGMQIGLTLAGVFITWLQTQTLYVIESLCIWCMVVWAMTIPLIVLTTAHALAYGRFGNTRGRRLGRWMQEYRWMIIVLWYLVVILAIALKFYREFALMWFGVAL</sequence>
<evidence type="ECO:0000256" key="7">
    <source>
        <dbReference type="ARBA" id="ARBA00023136"/>
    </source>
</evidence>
<evidence type="ECO:0000256" key="8">
    <source>
        <dbReference type="ARBA" id="ARBA00023157"/>
    </source>
</evidence>
<feature type="transmembrane region" description="Helical" evidence="10">
    <location>
        <begin position="182"/>
        <end position="201"/>
    </location>
</feature>